<dbReference type="InterPro" id="IPR043168">
    <property type="entry name" value="DegV_C"/>
</dbReference>
<dbReference type="Gene3D" id="3.30.1180.10">
    <property type="match status" value="1"/>
</dbReference>
<accession>H3NQS4</accession>
<dbReference type="PROSITE" id="PS51482">
    <property type="entry name" value="DEGV"/>
    <property type="match status" value="1"/>
</dbReference>
<dbReference type="SUPFAM" id="SSF82549">
    <property type="entry name" value="DAK1/DegV-like"/>
    <property type="match status" value="1"/>
</dbReference>
<evidence type="ECO:0000256" key="1">
    <source>
        <dbReference type="ARBA" id="ARBA00023121"/>
    </source>
</evidence>
<evidence type="ECO:0000313" key="3">
    <source>
        <dbReference type="Proteomes" id="UP000004191"/>
    </source>
</evidence>
<dbReference type="PANTHER" id="PTHR33434">
    <property type="entry name" value="DEGV DOMAIN-CONTAINING PROTEIN DR_1986-RELATED"/>
    <property type="match status" value="1"/>
</dbReference>
<keyword evidence="1" id="KW-0446">Lipid-binding</keyword>
<dbReference type="NCBIfam" id="TIGR00762">
    <property type="entry name" value="DegV"/>
    <property type="match status" value="1"/>
</dbReference>
<evidence type="ECO:0000313" key="2">
    <source>
        <dbReference type="EMBL" id="EHR32071.1"/>
    </source>
</evidence>
<comment type="caution">
    <text evidence="2">The sequence shown here is derived from an EMBL/GenBank/DDBJ whole genome shotgun (WGS) entry which is preliminary data.</text>
</comment>
<dbReference type="Proteomes" id="UP000004191">
    <property type="component" value="Unassembled WGS sequence"/>
</dbReference>
<organism evidence="2 3">
    <name type="scientific">Helcococcus kunzii ATCC 51366</name>
    <dbReference type="NCBI Taxonomy" id="883114"/>
    <lineage>
        <taxon>Bacteria</taxon>
        <taxon>Bacillati</taxon>
        <taxon>Bacillota</taxon>
        <taxon>Tissierellia</taxon>
        <taxon>Tissierellales</taxon>
        <taxon>Peptoniphilaceae</taxon>
        <taxon>Helcococcus</taxon>
    </lineage>
</organism>
<sequence>MAKIAIFGDTTQDLTFELGGEFGIEIIPYQIQMGDNEYTDQVDIDSRSFYKTMEKYDILTTGVPSPQSVTKQLDRLKDKGYTDAIMITSSSKLTGMFNLYNSIKSYYKGINFHIIDTLQIGSSAGFITIHAAINRNRDKSVEEIIKDIEKDMKNADIFALFRTLKYVVKGGRFNKYAGLLGNILNIHPLLKSVDGEIVVIDKKRGKNNSQMALVNSIKECIGNSENYWIALFSGDNDEEAREIEEKLKAQFDKAKLVIRTQLTPVLGVHAGPKSVGVSVLKFD</sequence>
<dbReference type="Gene3D" id="3.40.50.10170">
    <property type="match status" value="1"/>
</dbReference>
<dbReference type="Pfam" id="PF02645">
    <property type="entry name" value="DegV"/>
    <property type="match status" value="1"/>
</dbReference>
<dbReference type="GO" id="GO:0008289">
    <property type="term" value="F:lipid binding"/>
    <property type="evidence" value="ECO:0007669"/>
    <property type="project" value="UniProtKB-KW"/>
</dbReference>
<name>H3NQS4_9FIRM</name>
<gene>
    <name evidence="2" type="ORF">HMPREF9709_01685</name>
</gene>
<dbReference type="InterPro" id="IPR003797">
    <property type="entry name" value="DegV"/>
</dbReference>
<dbReference type="RefSeq" id="WP_005399200.1">
    <property type="nucleotide sequence ID" value="NZ_JH601088.1"/>
</dbReference>
<dbReference type="PANTHER" id="PTHR33434:SF2">
    <property type="entry name" value="FATTY ACID-BINDING PROTEIN TM_1468"/>
    <property type="match status" value="1"/>
</dbReference>
<reference evidence="2 3" key="1">
    <citation type="submission" date="2012-01" db="EMBL/GenBank/DDBJ databases">
        <title>The Genome Sequence of Helcococcus kunzii ATCC 51366.</title>
        <authorList>
            <consortium name="The Broad Institute Genome Sequencing Platform"/>
            <person name="Earl A."/>
            <person name="Ward D."/>
            <person name="Feldgarden M."/>
            <person name="Gevers D."/>
            <person name="Huys G."/>
            <person name="Young S.K."/>
            <person name="Zeng Q."/>
            <person name="Gargeya S."/>
            <person name="Fitzgerald M."/>
            <person name="Haas B."/>
            <person name="Abouelleil A."/>
            <person name="Alvarado L."/>
            <person name="Arachchi H.M."/>
            <person name="Berlin A."/>
            <person name="Chapman S.B."/>
            <person name="Gearin G."/>
            <person name="Goldberg J."/>
            <person name="Griggs A."/>
            <person name="Gujja S."/>
            <person name="Hansen M."/>
            <person name="Heiman D."/>
            <person name="Howarth C."/>
            <person name="Larimer J."/>
            <person name="Lui A."/>
            <person name="MacDonald P.J.P."/>
            <person name="McCowen C."/>
            <person name="Montmayeur A."/>
            <person name="Murphy C."/>
            <person name="Neiman D."/>
            <person name="Pearson M."/>
            <person name="Priest M."/>
            <person name="Roberts A."/>
            <person name="Saif S."/>
            <person name="Shea T."/>
            <person name="Sisk P."/>
            <person name="Stolte C."/>
            <person name="Sykes S."/>
            <person name="Wortman J."/>
            <person name="Nusbaum C."/>
            <person name="Birren B."/>
        </authorList>
    </citation>
    <scope>NUCLEOTIDE SEQUENCE [LARGE SCALE GENOMIC DNA]</scope>
    <source>
        <strain evidence="2 3">ATCC 51366</strain>
    </source>
</reference>
<dbReference type="EMBL" id="AGEI01000031">
    <property type="protein sequence ID" value="EHR32071.1"/>
    <property type="molecule type" value="Genomic_DNA"/>
</dbReference>
<dbReference type="OrthoDB" id="9780216at2"/>
<dbReference type="InterPro" id="IPR050270">
    <property type="entry name" value="DegV_domain_contain"/>
</dbReference>
<protein>
    <submittedName>
        <fullName evidence="2">DegV family EDD domain-containing protein</fullName>
    </submittedName>
</protein>
<dbReference type="GeneID" id="96999621"/>
<dbReference type="HOGENOM" id="CLU_048251_4_3_9"/>
<dbReference type="STRING" id="883114.HMPREF9709_01685"/>
<dbReference type="eggNOG" id="COG1307">
    <property type="taxonomic scope" value="Bacteria"/>
</dbReference>
<proteinExistence type="predicted"/>
<dbReference type="AlphaFoldDB" id="H3NQS4"/>
<keyword evidence="3" id="KW-1185">Reference proteome</keyword>